<dbReference type="EMBL" id="QJNS01000708">
    <property type="protein sequence ID" value="RYO75098.1"/>
    <property type="molecule type" value="Genomic_DNA"/>
</dbReference>
<comment type="caution">
    <text evidence="2">The sequence shown here is derived from an EMBL/GenBank/DDBJ whole genome shotgun (WGS) entry which is preliminary data.</text>
</comment>
<protein>
    <submittedName>
        <fullName evidence="2">Uncharacterized protein</fullName>
    </submittedName>
</protein>
<feature type="compositionally biased region" description="Polar residues" evidence="1">
    <location>
        <begin position="81"/>
        <end position="91"/>
    </location>
</feature>
<organism evidence="2 3">
    <name type="scientific">Monosporascus cannonballus</name>
    <dbReference type="NCBI Taxonomy" id="155416"/>
    <lineage>
        <taxon>Eukaryota</taxon>
        <taxon>Fungi</taxon>
        <taxon>Dikarya</taxon>
        <taxon>Ascomycota</taxon>
        <taxon>Pezizomycotina</taxon>
        <taxon>Sordariomycetes</taxon>
        <taxon>Xylariomycetidae</taxon>
        <taxon>Xylariales</taxon>
        <taxon>Xylariales incertae sedis</taxon>
        <taxon>Monosporascus</taxon>
    </lineage>
</organism>
<name>A0ABY0GVR9_9PEZI</name>
<proteinExistence type="predicted"/>
<dbReference type="Proteomes" id="UP000294003">
    <property type="component" value="Unassembled WGS sequence"/>
</dbReference>
<sequence length="110" mass="11930">MPNGLSKQSSGCATLTPTDHAWAKCPEIARLQSDPPDTKARNLLALMADMGGSGGDVERIAPITTADKIFESRAGDKSAGQIKTNETQQQPDRSREEEGEEHEIVFLLKH</sequence>
<evidence type="ECO:0000313" key="3">
    <source>
        <dbReference type="Proteomes" id="UP000294003"/>
    </source>
</evidence>
<gene>
    <name evidence="2" type="ORF">DL762_010151</name>
</gene>
<feature type="region of interest" description="Disordered" evidence="1">
    <location>
        <begin position="71"/>
        <end position="110"/>
    </location>
</feature>
<evidence type="ECO:0000256" key="1">
    <source>
        <dbReference type="SAM" id="MobiDB-lite"/>
    </source>
</evidence>
<reference evidence="2 3" key="1">
    <citation type="submission" date="2018-06" db="EMBL/GenBank/DDBJ databases">
        <title>Complete Genomes of Monosporascus.</title>
        <authorList>
            <person name="Robinson A.J."/>
            <person name="Natvig D.O."/>
        </authorList>
    </citation>
    <scope>NUCLEOTIDE SEQUENCE [LARGE SCALE GENOMIC DNA]</scope>
    <source>
        <strain evidence="2 3">CBS 609.92</strain>
    </source>
</reference>
<keyword evidence="3" id="KW-1185">Reference proteome</keyword>
<accession>A0ABY0GVR9</accession>
<evidence type="ECO:0000313" key="2">
    <source>
        <dbReference type="EMBL" id="RYO75098.1"/>
    </source>
</evidence>